<dbReference type="GO" id="GO:0003677">
    <property type="term" value="F:DNA binding"/>
    <property type="evidence" value="ECO:0007669"/>
    <property type="project" value="UniProtKB-UniRule"/>
</dbReference>
<dbReference type="InterPro" id="IPR001207">
    <property type="entry name" value="Transposase_mutator"/>
</dbReference>
<organism evidence="7 8">
    <name type="scientific">[Eubacterium] hominis</name>
    <dbReference type="NCBI Taxonomy" id="2764325"/>
    <lineage>
        <taxon>Bacteria</taxon>
        <taxon>Bacillati</taxon>
        <taxon>Bacillota</taxon>
        <taxon>Erysipelotrichia</taxon>
        <taxon>Erysipelotrichales</taxon>
        <taxon>Erysipelotrichaceae</taxon>
        <taxon>Amedibacillus</taxon>
    </lineage>
</organism>
<keyword evidence="4 6" id="KW-0238">DNA-binding</keyword>
<comment type="similarity">
    <text evidence="2 6">Belongs to the transposase mutator family.</text>
</comment>
<name>A0A7G9GQK9_9FIRM</name>
<evidence type="ECO:0000256" key="6">
    <source>
        <dbReference type="RuleBase" id="RU365089"/>
    </source>
</evidence>
<evidence type="ECO:0000256" key="4">
    <source>
        <dbReference type="ARBA" id="ARBA00023125"/>
    </source>
</evidence>
<dbReference type="KEGG" id="ehn:H9Q80_03830"/>
<dbReference type="GO" id="GO:0006313">
    <property type="term" value="P:DNA transposition"/>
    <property type="evidence" value="ECO:0007669"/>
    <property type="project" value="UniProtKB-UniRule"/>
</dbReference>
<dbReference type="NCBIfam" id="NF033543">
    <property type="entry name" value="transpos_IS256"/>
    <property type="match status" value="1"/>
</dbReference>
<dbReference type="Pfam" id="PF00872">
    <property type="entry name" value="Transposase_mut"/>
    <property type="match status" value="1"/>
</dbReference>
<keyword evidence="6" id="KW-0814">Transposable element</keyword>
<dbReference type="EMBL" id="CP060636">
    <property type="protein sequence ID" value="QNM13091.1"/>
    <property type="molecule type" value="Genomic_DNA"/>
</dbReference>
<evidence type="ECO:0000256" key="1">
    <source>
        <dbReference type="ARBA" id="ARBA00002190"/>
    </source>
</evidence>
<evidence type="ECO:0000256" key="2">
    <source>
        <dbReference type="ARBA" id="ARBA00010961"/>
    </source>
</evidence>
<gene>
    <name evidence="7" type="ORF">H9Q80_03830</name>
</gene>
<evidence type="ECO:0000256" key="5">
    <source>
        <dbReference type="ARBA" id="ARBA00023172"/>
    </source>
</evidence>
<keyword evidence="5 6" id="KW-0233">DNA recombination</keyword>
<dbReference type="PANTHER" id="PTHR33217:SF8">
    <property type="entry name" value="MUTATOR FAMILY TRANSPOSASE"/>
    <property type="match status" value="1"/>
</dbReference>
<sequence length="421" mass="48773">MNTLSMARKKKDLNPNQQLARAILEQYQPKSVEDMQDALKDIFGPMFEAMLQGEMNSHLGYSSNERGEKETLNRRNGYTKKTLKTTVGDVPVEVPRDREGTFEPTIVPKRKRDVSAIEDKVLAMYAKGMSQRDIADTIEDIYGFDISHETISEITDSVLEQLEEWQNRPLKKFYTFLFVDCLYVTIRKDYETKNYAVYVILGYDVDGQKDILGLWLSESESKHQWMQIFDEIKNRGVEDVLFLSMDGVSGLEEGAKAIFPNVAVQRCIVHLIRNAIKYVPNKDYKRFTAQLKKVYGAASLKAAESEFERFKQAWSQYPGAVDVWVRNWQHVAQLFRYGSAVRKILYTTNAVESVNASFRKVTKKGAFPNENALLKLLYLRVTELYKKWNGRPLNNWALVRNQLDMDENLQERIRKYENGGF</sequence>
<evidence type="ECO:0000256" key="3">
    <source>
        <dbReference type="ARBA" id="ARBA00022578"/>
    </source>
</evidence>
<comment type="function">
    <text evidence="1 6">Required for the transposition of the insertion element.</text>
</comment>
<reference evidence="7 8" key="1">
    <citation type="submission" date="2020-08" db="EMBL/GenBank/DDBJ databases">
        <authorList>
            <person name="Liu C."/>
            <person name="Sun Q."/>
        </authorList>
    </citation>
    <scope>NUCLEOTIDE SEQUENCE [LARGE SCALE GENOMIC DNA]</scope>
    <source>
        <strain evidence="7 8">NSJ-61</strain>
    </source>
</reference>
<proteinExistence type="inferred from homology"/>
<keyword evidence="3 6" id="KW-0815">Transposition</keyword>
<keyword evidence="8" id="KW-1185">Reference proteome</keyword>
<evidence type="ECO:0000313" key="7">
    <source>
        <dbReference type="EMBL" id="QNM13091.1"/>
    </source>
</evidence>
<dbReference type="Proteomes" id="UP000515856">
    <property type="component" value="Chromosome"/>
</dbReference>
<dbReference type="PANTHER" id="PTHR33217">
    <property type="entry name" value="TRANSPOSASE FOR INSERTION SEQUENCE ELEMENT IS1081"/>
    <property type="match status" value="1"/>
</dbReference>
<dbReference type="GO" id="GO:0004803">
    <property type="term" value="F:transposase activity"/>
    <property type="evidence" value="ECO:0007669"/>
    <property type="project" value="UniProtKB-UniRule"/>
</dbReference>
<dbReference type="AlphaFoldDB" id="A0A7G9GQK9"/>
<protein>
    <recommendedName>
        <fullName evidence="6">Mutator family transposase</fullName>
    </recommendedName>
</protein>
<evidence type="ECO:0000313" key="8">
    <source>
        <dbReference type="Proteomes" id="UP000515856"/>
    </source>
</evidence>
<accession>A0A7G9GQK9</accession>